<dbReference type="EMBL" id="JAZHXI010000004">
    <property type="protein sequence ID" value="KAL2072310.1"/>
    <property type="molecule type" value="Genomic_DNA"/>
</dbReference>
<reference evidence="1 2" key="1">
    <citation type="journal article" date="2024" name="Commun. Biol.">
        <title>Comparative genomic analysis of thermophilic fungi reveals convergent evolutionary adaptations and gene losses.</title>
        <authorList>
            <person name="Steindorff A.S."/>
            <person name="Aguilar-Pontes M.V."/>
            <person name="Robinson A.J."/>
            <person name="Andreopoulos B."/>
            <person name="LaButti K."/>
            <person name="Kuo A."/>
            <person name="Mondo S."/>
            <person name="Riley R."/>
            <person name="Otillar R."/>
            <person name="Haridas S."/>
            <person name="Lipzen A."/>
            <person name="Grimwood J."/>
            <person name="Schmutz J."/>
            <person name="Clum A."/>
            <person name="Reid I.D."/>
            <person name="Moisan M.C."/>
            <person name="Butler G."/>
            <person name="Nguyen T.T.M."/>
            <person name="Dewar K."/>
            <person name="Conant G."/>
            <person name="Drula E."/>
            <person name="Henrissat B."/>
            <person name="Hansel C."/>
            <person name="Singer S."/>
            <person name="Hutchinson M.I."/>
            <person name="de Vries R.P."/>
            <person name="Natvig D.O."/>
            <person name="Powell A.J."/>
            <person name="Tsang A."/>
            <person name="Grigoriev I.V."/>
        </authorList>
    </citation>
    <scope>NUCLEOTIDE SEQUENCE [LARGE SCALE GENOMIC DNA]</scope>
    <source>
        <strain evidence="1 2">CBS 494.80</strain>
    </source>
</reference>
<evidence type="ECO:0000313" key="1">
    <source>
        <dbReference type="EMBL" id="KAL2072310.1"/>
    </source>
</evidence>
<evidence type="ECO:0000313" key="2">
    <source>
        <dbReference type="Proteomes" id="UP001595075"/>
    </source>
</evidence>
<proteinExistence type="predicted"/>
<accession>A0ABR4CR30</accession>
<sequence>MAYYNYLGLF</sequence>
<comment type="caution">
    <text evidence="1">The sequence shown here is derived from an EMBL/GenBank/DDBJ whole genome shotgun (WGS) entry which is preliminary data.</text>
</comment>
<protein>
    <submittedName>
        <fullName evidence="1">Uncharacterized protein</fullName>
    </submittedName>
</protein>
<dbReference type="Proteomes" id="UP001595075">
    <property type="component" value="Unassembled WGS sequence"/>
</dbReference>
<gene>
    <name evidence="1" type="ORF">VTL71DRAFT_11653</name>
</gene>
<name>A0ABR4CR30_9HELO</name>
<keyword evidence="2" id="KW-1185">Reference proteome</keyword>
<organism evidence="1 2">
    <name type="scientific">Oculimacula yallundae</name>
    <dbReference type="NCBI Taxonomy" id="86028"/>
    <lineage>
        <taxon>Eukaryota</taxon>
        <taxon>Fungi</taxon>
        <taxon>Dikarya</taxon>
        <taxon>Ascomycota</taxon>
        <taxon>Pezizomycotina</taxon>
        <taxon>Leotiomycetes</taxon>
        <taxon>Helotiales</taxon>
        <taxon>Ploettnerulaceae</taxon>
        <taxon>Oculimacula</taxon>
    </lineage>
</organism>